<name>A0ABT9CDH5_9BACL</name>
<gene>
    <name evidence="2" type="ORF">Q5741_04410</name>
</gene>
<dbReference type="Proteomes" id="UP001240171">
    <property type="component" value="Unassembled WGS sequence"/>
</dbReference>
<feature type="transmembrane region" description="Helical" evidence="1">
    <location>
        <begin position="65"/>
        <end position="84"/>
    </location>
</feature>
<sequence>MLALIMAGGYLGSFGLAAWLAGRRIRLAYSISIIVLWNLFLLSGGNMMLEQWTEGGRFGITKGYLLIYGAPSVSWISLCLLSLIRKRRVRDYQQTGRRME</sequence>
<dbReference type="EMBL" id="JAUQTB010000002">
    <property type="protein sequence ID" value="MDO7905653.1"/>
    <property type="molecule type" value="Genomic_DNA"/>
</dbReference>
<organism evidence="2 3">
    <name type="scientific">Paenibacillus lacisoli</name>
    <dbReference type="NCBI Taxonomy" id="3064525"/>
    <lineage>
        <taxon>Bacteria</taxon>
        <taxon>Bacillati</taxon>
        <taxon>Bacillota</taxon>
        <taxon>Bacilli</taxon>
        <taxon>Bacillales</taxon>
        <taxon>Paenibacillaceae</taxon>
        <taxon>Paenibacillus</taxon>
    </lineage>
</organism>
<keyword evidence="1" id="KW-0472">Membrane</keyword>
<keyword evidence="1" id="KW-0812">Transmembrane</keyword>
<comment type="caution">
    <text evidence="2">The sequence shown here is derived from an EMBL/GenBank/DDBJ whole genome shotgun (WGS) entry which is preliminary data.</text>
</comment>
<keyword evidence="3" id="KW-1185">Reference proteome</keyword>
<reference evidence="2 3" key="1">
    <citation type="submission" date="2023-07" db="EMBL/GenBank/DDBJ databases">
        <title>Paenibacillus sp. JX-17 nov. isolated from soil.</title>
        <authorList>
            <person name="Wan Y."/>
            <person name="Liu B."/>
        </authorList>
    </citation>
    <scope>NUCLEOTIDE SEQUENCE [LARGE SCALE GENOMIC DNA]</scope>
    <source>
        <strain evidence="2 3">JX-17</strain>
    </source>
</reference>
<dbReference type="RefSeq" id="WP_305022857.1">
    <property type="nucleotide sequence ID" value="NZ_JAUQTB010000002.1"/>
</dbReference>
<proteinExistence type="predicted"/>
<accession>A0ABT9CDH5</accession>
<keyword evidence="1" id="KW-1133">Transmembrane helix</keyword>
<feature type="transmembrane region" description="Helical" evidence="1">
    <location>
        <begin position="27"/>
        <end position="45"/>
    </location>
</feature>
<evidence type="ECO:0000313" key="2">
    <source>
        <dbReference type="EMBL" id="MDO7905653.1"/>
    </source>
</evidence>
<protein>
    <submittedName>
        <fullName evidence="2">Uncharacterized protein</fullName>
    </submittedName>
</protein>
<evidence type="ECO:0000313" key="3">
    <source>
        <dbReference type="Proteomes" id="UP001240171"/>
    </source>
</evidence>
<evidence type="ECO:0000256" key="1">
    <source>
        <dbReference type="SAM" id="Phobius"/>
    </source>
</evidence>
<feature type="transmembrane region" description="Helical" evidence="1">
    <location>
        <begin position="6"/>
        <end position="22"/>
    </location>
</feature>